<dbReference type="EMBL" id="BKCP01005927">
    <property type="protein sequence ID" value="GER40581.1"/>
    <property type="molecule type" value="Genomic_DNA"/>
</dbReference>
<reference evidence="3" key="1">
    <citation type="journal article" date="2019" name="Curr. Biol.">
        <title>Genome Sequence of Striga asiatica Provides Insight into the Evolution of Plant Parasitism.</title>
        <authorList>
            <person name="Yoshida S."/>
            <person name="Kim S."/>
            <person name="Wafula E.K."/>
            <person name="Tanskanen J."/>
            <person name="Kim Y.M."/>
            <person name="Honaas L."/>
            <person name="Yang Z."/>
            <person name="Spallek T."/>
            <person name="Conn C.E."/>
            <person name="Ichihashi Y."/>
            <person name="Cheong K."/>
            <person name="Cui S."/>
            <person name="Der J.P."/>
            <person name="Gundlach H."/>
            <person name="Jiao Y."/>
            <person name="Hori C."/>
            <person name="Ishida J.K."/>
            <person name="Kasahara H."/>
            <person name="Kiba T."/>
            <person name="Kim M.S."/>
            <person name="Koo N."/>
            <person name="Laohavisit A."/>
            <person name="Lee Y.H."/>
            <person name="Lumba S."/>
            <person name="McCourt P."/>
            <person name="Mortimer J.C."/>
            <person name="Mutuku J.M."/>
            <person name="Nomura T."/>
            <person name="Sasaki-Sekimoto Y."/>
            <person name="Seto Y."/>
            <person name="Wang Y."/>
            <person name="Wakatake T."/>
            <person name="Sakakibara H."/>
            <person name="Demura T."/>
            <person name="Yamaguchi S."/>
            <person name="Yoneyama K."/>
            <person name="Manabe R.I."/>
            <person name="Nelson D.C."/>
            <person name="Schulman A.H."/>
            <person name="Timko M.P."/>
            <person name="dePamphilis C.W."/>
            <person name="Choi D."/>
            <person name="Shirasu K."/>
        </authorList>
    </citation>
    <scope>NUCLEOTIDE SEQUENCE [LARGE SCALE GENOMIC DNA]</scope>
    <source>
        <strain evidence="3">cv. UVA1</strain>
    </source>
</reference>
<feature type="region of interest" description="Disordered" evidence="1">
    <location>
        <begin position="71"/>
        <end position="147"/>
    </location>
</feature>
<comment type="caution">
    <text evidence="2">The sequence shown here is derived from an EMBL/GenBank/DDBJ whole genome shotgun (WGS) entry which is preliminary data.</text>
</comment>
<dbReference type="Proteomes" id="UP000325081">
    <property type="component" value="Unassembled WGS sequence"/>
</dbReference>
<name>A0A5A7Q945_STRAF</name>
<evidence type="ECO:0000313" key="3">
    <source>
        <dbReference type="Proteomes" id="UP000325081"/>
    </source>
</evidence>
<feature type="compositionally biased region" description="Polar residues" evidence="1">
    <location>
        <begin position="135"/>
        <end position="147"/>
    </location>
</feature>
<keyword evidence="3" id="KW-1185">Reference proteome</keyword>
<dbReference type="AlphaFoldDB" id="A0A5A7Q945"/>
<feature type="compositionally biased region" description="Polar residues" evidence="1">
    <location>
        <begin position="74"/>
        <end position="87"/>
    </location>
</feature>
<feature type="compositionally biased region" description="Polar residues" evidence="1">
    <location>
        <begin position="116"/>
        <end position="128"/>
    </location>
</feature>
<feature type="compositionally biased region" description="Basic and acidic residues" evidence="1">
    <location>
        <begin position="102"/>
        <end position="114"/>
    </location>
</feature>
<gene>
    <name evidence="2" type="ORF">STAS_17270</name>
</gene>
<proteinExistence type="predicted"/>
<evidence type="ECO:0000256" key="1">
    <source>
        <dbReference type="SAM" id="MobiDB-lite"/>
    </source>
</evidence>
<accession>A0A5A7Q945</accession>
<evidence type="ECO:0000313" key="2">
    <source>
        <dbReference type="EMBL" id="GER40581.1"/>
    </source>
</evidence>
<dbReference type="GO" id="GO:0003677">
    <property type="term" value="F:DNA binding"/>
    <property type="evidence" value="ECO:0007669"/>
    <property type="project" value="UniProtKB-KW"/>
</dbReference>
<sequence>MEDVTAKCLREGQYGEWMRAVKWLQGQLWNMENSSSGQEWEQVSSPTLGDMNILSNDETTNQMVIEMEQHRVESSSSKVNLNPITTSLDKDNKRSITNYAVQEKDQGQADKMAEDSSGNKGSQNINTKDQPKRTLPSSMTGMKTCKSNTKKEGKLLKSAAESGRTVEVLSGMDRNIKMVSDLMTEDGYHWDEAKIWSQKSWNIVIKEEKEILKLTNIIEIDPEAAKLQLYTASKWTPKLFI</sequence>
<organism evidence="2 3">
    <name type="scientific">Striga asiatica</name>
    <name type="common">Asiatic witchweed</name>
    <name type="synonym">Buchnera asiatica</name>
    <dbReference type="NCBI Taxonomy" id="4170"/>
    <lineage>
        <taxon>Eukaryota</taxon>
        <taxon>Viridiplantae</taxon>
        <taxon>Streptophyta</taxon>
        <taxon>Embryophyta</taxon>
        <taxon>Tracheophyta</taxon>
        <taxon>Spermatophyta</taxon>
        <taxon>Magnoliopsida</taxon>
        <taxon>eudicotyledons</taxon>
        <taxon>Gunneridae</taxon>
        <taxon>Pentapetalae</taxon>
        <taxon>asterids</taxon>
        <taxon>lamiids</taxon>
        <taxon>Lamiales</taxon>
        <taxon>Orobanchaceae</taxon>
        <taxon>Buchnereae</taxon>
        <taxon>Striga</taxon>
    </lineage>
</organism>
<keyword evidence="2" id="KW-0238">DNA-binding</keyword>
<protein>
    <submittedName>
        <fullName evidence="2">DNA-binding helix-turn-helix protein</fullName>
    </submittedName>
</protein>